<dbReference type="InterPro" id="IPR026960">
    <property type="entry name" value="RVT-Znf"/>
</dbReference>
<dbReference type="InterPro" id="IPR002156">
    <property type="entry name" value="RNaseH_domain"/>
</dbReference>
<reference evidence="4" key="2">
    <citation type="submission" date="2025-08" db="UniProtKB">
        <authorList>
            <consortium name="RefSeq"/>
        </authorList>
    </citation>
    <scope>IDENTIFICATION</scope>
    <source>
        <tissue evidence="4">Leaf</tissue>
    </source>
</reference>
<proteinExistence type="predicted"/>
<dbReference type="Gene3D" id="3.30.420.10">
    <property type="entry name" value="Ribonuclease H-like superfamily/Ribonuclease H"/>
    <property type="match status" value="1"/>
</dbReference>
<feature type="domain" description="RNase H type-1" evidence="1">
    <location>
        <begin position="313"/>
        <end position="433"/>
    </location>
</feature>
<dbReference type="OrthoDB" id="1045750at2759"/>
<evidence type="ECO:0000259" key="2">
    <source>
        <dbReference type="Pfam" id="PF13966"/>
    </source>
</evidence>
<evidence type="ECO:0000313" key="4">
    <source>
        <dbReference type="RefSeq" id="XP_018453887.1"/>
    </source>
</evidence>
<dbReference type="PANTHER" id="PTHR47074">
    <property type="entry name" value="BNAC02G40300D PROTEIN"/>
    <property type="match status" value="1"/>
</dbReference>
<evidence type="ECO:0000313" key="3">
    <source>
        <dbReference type="Proteomes" id="UP000504610"/>
    </source>
</evidence>
<dbReference type="InterPro" id="IPR052929">
    <property type="entry name" value="RNase_H-like_EbsB-rel"/>
</dbReference>
<dbReference type="AlphaFoldDB" id="A0A6J0L170"/>
<dbReference type="Proteomes" id="UP000504610">
    <property type="component" value="Chromosome 9"/>
</dbReference>
<dbReference type="CDD" id="cd06222">
    <property type="entry name" value="RNase_H_like"/>
    <property type="match status" value="1"/>
</dbReference>
<accession>A0A6J0L170</accession>
<dbReference type="RefSeq" id="XP_018453887.1">
    <property type="nucleotide sequence ID" value="XM_018598385.1"/>
</dbReference>
<dbReference type="KEGG" id="rsz:108825041"/>
<dbReference type="GO" id="GO:0003676">
    <property type="term" value="F:nucleic acid binding"/>
    <property type="evidence" value="ECO:0007669"/>
    <property type="project" value="InterPro"/>
</dbReference>
<gene>
    <name evidence="4" type="primary">LOC108825041</name>
</gene>
<dbReference type="InterPro" id="IPR036397">
    <property type="entry name" value="RNaseH_sf"/>
</dbReference>
<dbReference type="Pfam" id="PF13966">
    <property type="entry name" value="zf-RVT"/>
    <property type="match status" value="1"/>
</dbReference>
<sequence length="461" mass="52717">MGFRDIEDFNHALLAKQAWRVLNNPNSLLARIYKGRELLKKGLIRSIGNGRSTYVWSQSWIMDECPRRPINKQREIDVNLRVESLLDETHQWNVEKLQTLFPENEVTRIRQLQVGNIADKDIWAFSDNGSYTVKSGFKLASLAKETEEVLSVVSRPGSLELKRKIWKVATTPKIRNFLWRAASGALAVAERLNTRGLNVDVRCKLCKLAPESIEHVLFQCAMAQEIWSLADVTIPKPQRVAIPWILWTIWKNRNCLIYADTQESLVNQVQQALEEARLWEEVNGKDEEVPSMQGISAVSKKWEPPMAGFVKCNFHSNWRNASLHSGVAFLVRDQQGNVLHHARDAITFSPNRLTAELRCLIWILRSLRDLGYQEIVCSSDCHELMEAVMKPLGWPRYRLLLQEISVLCGSFHSVAFETESAHSNMVAREISKSVLRDGRFQFYLALGGPALLHHLIVREAS</sequence>
<dbReference type="GO" id="GO:0004523">
    <property type="term" value="F:RNA-DNA hybrid ribonuclease activity"/>
    <property type="evidence" value="ECO:0007669"/>
    <property type="project" value="InterPro"/>
</dbReference>
<dbReference type="PANTHER" id="PTHR47074:SF53">
    <property type="entry name" value="REVERSE TRANSCRIPTASE-LIKE PROTEIN"/>
    <property type="match status" value="1"/>
</dbReference>
<dbReference type="InterPro" id="IPR044730">
    <property type="entry name" value="RNase_H-like_dom_plant"/>
</dbReference>
<reference evidence="3" key="1">
    <citation type="journal article" date="2019" name="Database">
        <title>The radish genome database (RadishGD): an integrated information resource for radish genomics.</title>
        <authorList>
            <person name="Yu H.J."/>
            <person name="Baek S."/>
            <person name="Lee Y.J."/>
            <person name="Cho A."/>
            <person name="Mun J.H."/>
        </authorList>
    </citation>
    <scope>NUCLEOTIDE SEQUENCE [LARGE SCALE GENOMIC DNA]</scope>
    <source>
        <strain evidence="3">cv. WK10039</strain>
    </source>
</reference>
<name>A0A6J0L170_RAPSA</name>
<dbReference type="GeneID" id="108825041"/>
<protein>
    <submittedName>
        <fullName evidence="4">Uncharacterized protein LOC108825041</fullName>
    </submittedName>
</protein>
<feature type="domain" description="Reverse transcriptase zinc-binding" evidence="2">
    <location>
        <begin position="153"/>
        <end position="227"/>
    </location>
</feature>
<keyword evidence="3" id="KW-1185">Reference proteome</keyword>
<evidence type="ECO:0000259" key="1">
    <source>
        <dbReference type="Pfam" id="PF13456"/>
    </source>
</evidence>
<dbReference type="Pfam" id="PF13456">
    <property type="entry name" value="RVT_3"/>
    <property type="match status" value="1"/>
</dbReference>
<organism evidence="3 4">
    <name type="scientific">Raphanus sativus</name>
    <name type="common">Radish</name>
    <name type="synonym">Raphanus raphanistrum var. sativus</name>
    <dbReference type="NCBI Taxonomy" id="3726"/>
    <lineage>
        <taxon>Eukaryota</taxon>
        <taxon>Viridiplantae</taxon>
        <taxon>Streptophyta</taxon>
        <taxon>Embryophyta</taxon>
        <taxon>Tracheophyta</taxon>
        <taxon>Spermatophyta</taxon>
        <taxon>Magnoliopsida</taxon>
        <taxon>eudicotyledons</taxon>
        <taxon>Gunneridae</taxon>
        <taxon>Pentapetalae</taxon>
        <taxon>rosids</taxon>
        <taxon>malvids</taxon>
        <taxon>Brassicales</taxon>
        <taxon>Brassicaceae</taxon>
        <taxon>Brassiceae</taxon>
        <taxon>Raphanus</taxon>
    </lineage>
</organism>